<dbReference type="Gene3D" id="3.30.9.10">
    <property type="entry name" value="D-Amino Acid Oxidase, subunit A, domain 2"/>
    <property type="match status" value="1"/>
</dbReference>
<dbReference type="OrthoDB" id="2096480at2759"/>
<gene>
    <name evidence="5" type="ORF">BDV24DRAFT_172529</name>
</gene>
<name>A0A5N6XML5_9EURO</name>
<dbReference type="Pfam" id="PF01494">
    <property type="entry name" value="FAD_binding_3"/>
    <property type="match status" value="1"/>
</dbReference>
<dbReference type="Proteomes" id="UP000325558">
    <property type="component" value="Unassembled WGS sequence"/>
</dbReference>
<dbReference type="Pfam" id="PF21274">
    <property type="entry name" value="Rng_hyd_C"/>
    <property type="match status" value="1"/>
</dbReference>
<accession>A0A5N6XML5</accession>
<reference evidence="5" key="1">
    <citation type="submission" date="2019-04" db="EMBL/GenBank/DDBJ databases">
        <title>Friends and foes A comparative genomics study of 23 Aspergillus species from section Flavi.</title>
        <authorList>
            <consortium name="DOE Joint Genome Institute"/>
            <person name="Kjaerbolling I."/>
            <person name="Vesth T."/>
            <person name="Frisvad J.C."/>
            <person name="Nybo J.L."/>
            <person name="Theobald S."/>
            <person name="Kildgaard S."/>
            <person name="Isbrandt T."/>
            <person name="Kuo A."/>
            <person name="Sato A."/>
            <person name="Lyhne E.K."/>
            <person name="Kogle M.E."/>
            <person name="Wiebenga A."/>
            <person name="Kun R.S."/>
            <person name="Lubbers R.J."/>
            <person name="Makela M.R."/>
            <person name="Barry K."/>
            <person name="Chovatia M."/>
            <person name="Clum A."/>
            <person name="Daum C."/>
            <person name="Haridas S."/>
            <person name="He G."/>
            <person name="LaButti K."/>
            <person name="Lipzen A."/>
            <person name="Mondo S."/>
            <person name="Riley R."/>
            <person name="Salamov A."/>
            <person name="Simmons B.A."/>
            <person name="Magnuson J.K."/>
            <person name="Henrissat B."/>
            <person name="Mortensen U.H."/>
            <person name="Larsen T.O."/>
            <person name="Devries R.P."/>
            <person name="Grigoriev I.V."/>
            <person name="Machida M."/>
            <person name="Baker S.E."/>
            <person name="Andersen M.R."/>
        </authorList>
    </citation>
    <scope>NUCLEOTIDE SEQUENCE</scope>
    <source>
        <strain evidence="5">CBS 117612</strain>
    </source>
</reference>
<dbReference type="PANTHER" id="PTHR43004:SF21">
    <property type="entry name" value="FAD-BINDING DOMAIN-CONTAINING PROTEIN-RELATED"/>
    <property type="match status" value="1"/>
</dbReference>
<evidence type="ECO:0000256" key="3">
    <source>
        <dbReference type="ARBA" id="ARBA00023002"/>
    </source>
</evidence>
<dbReference type="Gene3D" id="3.50.50.60">
    <property type="entry name" value="FAD/NAD(P)-binding domain"/>
    <property type="match status" value="1"/>
</dbReference>
<feature type="domain" description="FAD-binding" evidence="4">
    <location>
        <begin position="8"/>
        <end position="250"/>
    </location>
</feature>
<dbReference type="Gene3D" id="3.40.30.120">
    <property type="match status" value="1"/>
</dbReference>
<keyword evidence="3" id="KW-0560">Oxidoreductase</keyword>
<dbReference type="SUPFAM" id="SSF51905">
    <property type="entry name" value="FAD/NAD(P)-binding domain"/>
    <property type="match status" value="1"/>
</dbReference>
<dbReference type="EMBL" id="ML737271">
    <property type="protein sequence ID" value="KAE8334487.1"/>
    <property type="molecule type" value="Genomic_DNA"/>
</dbReference>
<dbReference type="GO" id="GO:0016709">
    <property type="term" value="F:oxidoreductase activity, acting on paired donors, with incorporation or reduction of molecular oxygen, NAD(P)H as one donor, and incorporation of one atom of oxygen"/>
    <property type="evidence" value="ECO:0007669"/>
    <property type="project" value="UniProtKB-ARBA"/>
</dbReference>
<dbReference type="PRINTS" id="PR00420">
    <property type="entry name" value="RNGMNOXGNASE"/>
</dbReference>
<proteinExistence type="predicted"/>
<evidence type="ECO:0000313" key="5">
    <source>
        <dbReference type="EMBL" id="KAE8334487.1"/>
    </source>
</evidence>
<keyword evidence="2" id="KW-0274">FAD</keyword>
<dbReference type="InterPro" id="IPR050641">
    <property type="entry name" value="RIFMO-like"/>
</dbReference>
<dbReference type="InterPro" id="IPR002938">
    <property type="entry name" value="FAD-bd"/>
</dbReference>
<dbReference type="InterPro" id="IPR036188">
    <property type="entry name" value="FAD/NAD-bd_sf"/>
</dbReference>
<keyword evidence="1" id="KW-0285">Flavoprotein</keyword>
<dbReference type="PANTHER" id="PTHR43004">
    <property type="entry name" value="TRK SYSTEM POTASSIUM UPTAKE PROTEIN"/>
    <property type="match status" value="1"/>
</dbReference>
<protein>
    <recommendedName>
        <fullName evidence="4">FAD-binding domain-containing protein</fullName>
    </recommendedName>
</protein>
<sequence>MPREPYRRCSQAVLEAWLKPHIQANPLITTIFGQKFVDLREEDDVVVSRFVTLDGVERTIRSRFVVGCDGAGSKVRQAVHIPLRGAMYLIHFKSRDLERLQKQGQFWHIFFTTGHVCIAQDEKDTWTVHCPISLGADTTSIDPREAIFTALGGELVPFKIEIDEILATSTWRPNICIAERYISNRSRVFLAGDSAHQNIPTGGYGMNTAVGDAFDIGWKLAAVINGYGGPHLLPSSNTERRPVALRNIEQSGVHWSVHAAYTSWCEEQPGVVTARSEEGKKLRQKIAQHVTSRAGENTDHGIEMGYRYSHSGIVLLSEDDDPNEEPPCEEHEYIASTWPGARAPHVFLQDRRTAIYDLFGKGPEFTLVDFTNRGSYIEGFEPVFQRYGVPVRMVHLSEEKHVRSIWGRDAVLVRPDDHVAWRSSLRGHETNFEMVVRVAVGHQHVPKSKGRMLSHIEQSEMKTAFSSTVGNVDLDSVTMRAAFQF</sequence>
<evidence type="ECO:0000259" key="4">
    <source>
        <dbReference type="Pfam" id="PF01494"/>
    </source>
</evidence>
<dbReference type="AlphaFoldDB" id="A0A5N6XML5"/>
<organism evidence="5">
    <name type="scientific">Aspergillus arachidicola</name>
    <dbReference type="NCBI Taxonomy" id="656916"/>
    <lineage>
        <taxon>Eukaryota</taxon>
        <taxon>Fungi</taxon>
        <taxon>Dikarya</taxon>
        <taxon>Ascomycota</taxon>
        <taxon>Pezizomycotina</taxon>
        <taxon>Eurotiomycetes</taxon>
        <taxon>Eurotiomycetidae</taxon>
        <taxon>Eurotiales</taxon>
        <taxon>Aspergillaceae</taxon>
        <taxon>Aspergillus</taxon>
        <taxon>Aspergillus subgen. Circumdati</taxon>
    </lineage>
</organism>
<dbReference type="GO" id="GO:0071949">
    <property type="term" value="F:FAD binding"/>
    <property type="evidence" value="ECO:0007669"/>
    <property type="project" value="InterPro"/>
</dbReference>
<evidence type="ECO:0000256" key="2">
    <source>
        <dbReference type="ARBA" id="ARBA00022827"/>
    </source>
</evidence>
<evidence type="ECO:0000256" key="1">
    <source>
        <dbReference type="ARBA" id="ARBA00022630"/>
    </source>
</evidence>